<keyword evidence="2" id="KW-1185">Reference proteome</keyword>
<sequence length="571" mass="67251">MSNIYECATYILAVPDLHLTYLKRISIKNHETIEGSNQYREDIYHLIQGNTSKLAALEQAFLNDAQVPKDPPALRQLLVEYTDHFAPSFMTYQKHDDDYCPVRALDHICQISEHHRDHLKAWIVNSKNSIKDLHQCHETVCPLKMFLPSDHPYETWDDIREFKYSNWKARVLERSSSIRHSMEFLTDLLLDWSSRVWVISEFNIAKKKNNLKYWFTQLSFPYDDEDHLAHSYKYKEYADNAEVTFFKFDFHDDASSCFDDMIMNTPYYANQEEAIMTRAKTSNPIYIRFHYTMIRQLRQQTFLDMMLNSKASKNEDRFYSVLPLSEYHKSKSEVSHWNIYNMVSVKLKLYDIMNTKDKMALLFWSGDQNATNRGLLPTFATSTLPLAFQTGDFIHSLSDDTYCNFDWNDPSSLMLHHHRQHISKDELEEEDEEEEENSDSNRYYLRLKPKEYMVSKHDKFHETPIRFLMSSVPILKQLGMARASTLTLDIVSIPAFQRCDLDAYDPESFHPADDHRSHFLTLVGCFVTNTWIIPPESTRHYPEHKKGHRVRCYGAHGEANKSTAAAFFDIY</sequence>
<evidence type="ECO:0000313" key="2">
    <source>
        <dbReference type="Proteomes" id="UP000193560"/>
    </source>
</evidence>
<dbReference type="Proteomes" id="UP000193560">
    <property type="component" value="Unassembled WGS sequence"/>
</dbReference>
<gene>
    <name evidence="1" type="ORF">BCR42DRAFT_430127</name>
</gene>
<dbReference type="AlphaFoldDB" id="A0A1X2HK98"/>
<reference evidence="1 2" key="1">
    <citation type="submission" date="2016-07" db="EMBL/GenBank/DDBJ databases">
        <title>Pervasive Adenine N6-methylation of Active Genes in Fungi.</title>
        <authorList>
            <consortium name="DOE Joint Genome Institute"/>
            <person name="Mondo S.J."/>
            <person name="Dannebaum R.O."/>
            <person name="Kuo R.C."/>
            <person name="Labutti K."/>
            <person name="Haridas S."/>
            <person name="Kuo A."/>
            <person name="Salamov A."/>
            <person name="Ahrendt S.R."/>
            <person name="Lipzen A."/>
            <person name="Sullivan W."/>
            <person name="Andreopoulos W.B."/>
            <person name="Clum A."/>
            <person name="Lindquist E."/>
            <person name="Daum C."/>
            <person name="Ramamoorthy G.K."/>
            <person name="Gryganskyi A."/>
            <person name="Culley D."/>
            <person name="Magnuson J.K."/>
            <person name="James T.Y."/>
            <person name="O'Malley M.A."/>
            <person name="Stajich J.E."/>
            <person name="Spatafora J.W."/>
            <person name="Visel A."/>
            <person name="Grigoriev I.V."/>
        </authorList>
    </citation>
    <scope>NUCLEOTIDE SEQUENCE [LARGE SCALE GENOMIC DNA]</scope>
    <source>
        <strain evidence="1 2">NRRL 1336</strain>
    </source>
</reference>
<name>A0A1X2HK98_9FUNG</name>
<evidence type="ECO:0000313" key="1">
    <source>
        <dbReference type="EMBL" id="ORY99634.1"/>
    </source>
</evidence>
<dbReference type="EMBL" id="MCGE01000060">
    <property type="protein sequence ID" value="ORY99634.1"/>
    <property type="molecule type" value="Genomic_DNA"/>
</dbReference>
<protein>
    <submittedName>
        <fullName evidence="1">Uncharacterized protein</fullName>
    </submittedName>
</protein>
<accession>A0A1X2HK98</accession>
<organism evidence="1 2">
    <name type="scientific">Absidia repens</name>
    <dbReference type="NCBI Taxonomy" id="90262"/>
    <lineage>
        <taxon>Eukaryota</taxon>
        <taxon>Fungi</taxon>
        <taxon>Fungi incertae sedis</taxon>
        <taxon>Mucoromycota</taxon>
        <taxon>Mucoromycotina</taxon>
        <taxon>Mucoromycetes</taxon>
        <taxon>Mucorales</taxon>
        <taxon>Cunninghamellaceae</taxon>
        <taxon>Absidia</taxon>
    </lineage>
</organism>
<comment type="caution">
    <text evidence="1">The sequence shown here is derived from an EMBL/GenBank/DDBJ whole genome shotgun (WGS) entry which is preliminary data.</text>
</comment>
<proteinExistence type="predicted"/>